<dbReference type="Proteomes" id="UP000663874">
    <property type="component" value="Unassembled WGS sequence"/>
</dbReference>
<protein>
    <submittedName>
        <fullName evidence="1">Uncharacterized protein</fullName>
    </submittedName>
</protein>
<organism evidence="1 2">
    <name type="scientific">Rotaria sordida</name>
    <dbReference type="NCBI Taxonomy" id="392033"/>
    <lineage>
        <taxon>Eukaryota</taxon>
        <taxon>Metazoa</taxon>
        <taxon>Spiralia</taxon>
        <taxon>Gnathifera</taxon>
        <taxon>Rotifera</taxon>
        <taxon>Eurotatoria</taxon>
        <taxon>Bdelloidea</taxon>
        <taxon>Philodinida</taxon>
        <taxon>Philodinidae</taxon>
        <taxon>Rotaria</taxon>
    </lineage>
</organism>
<dbReference type="EMBL" id="CAJOBE010065361">
    <property type="protein sequence ID" value="CAF4399379.1"/>
    <property type="molecule type" value="Genomic_DNA"/>
</dbReference>
<proteinExistence type="predicted"/>
<dbReference type="AlphaFoldDB" id="A0A820P5S7"/>
<gene>
    <name evidence="1" type="ORF">FNK824_LOCUS43894</name>
</gene>
<accession>A0A820P5S7</accession>
<comment type="caution">
    <text evidence="1">The sequence shown here is derived from an EMBL/GenBank/DDBJ whole genome shotgun (WGS) entry which is preliminary data.</text>
</comment>
<evidence type="ECO:0000313" key="2">
    <source>
        <dbReference type="Proteomes" id="UP000663874"/>
    </source>
</evidence>
<name>A0A820P5S7_9BILA</name>
<evidence type="ECO:0000313" key="1">
    <source>
        <dbReference type="EMBL" id="CAF4399379.1"/>
    </source>
</evidence>
<sequence length="31" mass="3587">MDDCLNLLCERLIILNTLENDEYSIFIVIAS</sequence>
<feature type="non-terminal residue" evidence="1">
    <location>
        <position position="31"/>
    </location>
</feature>
<reference evidence="1" key="1">
    <citation type="submission" date="2021-02" db="EMBL/GenBank/DDBJ databases">
        <authorList>
            <person name="Nowell W R."/>
        </authorList>
    </citation>
    <scope>NUCLEOTIDE SEQUENCE</scope>
</reference>